<dbReference type="GO" id="GO:0016747">
    <property type="term" value="F:acyltransferase activity, transferring groups other than amino-acyl groups"/>
    <property type="evidence" value="ECO:0007669"/>
    <property type="project" value="InterPro"/>
</dbReference>
<dbReference type="Proteomes" id="UP000249008">
    <property type="component" value="Chromosome 1"/>
</dbReference>
<dbReference type="InterPro" id="IPR000182">
    <property type="entry name" value="GNAT_dom"/>
</dbReference>
<dbReference type="Gene3D" id="3.40.630.30">
    <property type="match status" value="1"/>
</dbReference>
<sequence>MEYGEVSFRKGVRDDVETVVELLRERCRWMDRKGIQQWNNEGYLSFYNQNYFSSKADNGELYVAEIGEKIVGMFVLLEKDKRWDDDISAYYLHNFTTDPEIRGLGGIILKYCEEKAIQDGKERFRLDCSVKSKELNDYYASKGFVFAGICDESPYYIGNKREKKLS</sequence>
<protein>
    <recommendedName>
        <fullName evidence="1">N-acetyltransferase domain-containing protein</fullName>
    </recommendedName>
</protein>
<dbReference type="GeneID" id="78454430"/>
<proteinExistence type="predicted"/>
<feature type="domain" description="N-acetyltransferase" evidence="1">
    <location>
        <begin position="6"/>
        <end position="166"/>
    </location>
</feature>
<dbReference type="SUPFAM" id="SSF55729">
    <property type="entry name" value="Acyl-CoA N-acyltransferases (Nat)"/>
    <property type="match status" value="1"/>
</dbReference>
<dbReference type="KEGG" id="ful:C4N20_06390"/>
<reference evidence="2 3" key="1">
    <citation type="submission" date="2018-06" db="EMBL/GenBank/DDBJ databases">
        <authorList>
            <consortium name="Pathogen Informatics"/>
            <person name="Doyle S."/>
        </authorList>
    </citation>
    <scope>NUCLEOTIDE SEQUENCE [LARGE SCALE GENOMIC DNA]</scope>
    <source>
        <strain evidence="2 3">NCTC12112</strain>
    </source>
</reference>
<accession>A0AAX2JEZ8</accession>
<evidence type="ECO:0000313" key="3">
    <source>
        <dbReference type="Proteomes" id="UP000249008"/>
    </source>
</evidence>
<organism evidence="2 3">
    <name type="scientific">Fusobacterium ulcerans</name>
    <dbReference type="NCBI Taxonomy" id="861"/>
    <lineage>
        <taxon>Bacteria</taxon>
        <taxon>Fusobacteriati</taxon>
        <taxon>Fusobacteriota</taxon>
        <taxon>Fusobacteriia</taxon>
        <taxon>Fusobacteriales</taxon>
        <taxon>Fusobacteriaceae</taxon>
        <taxon>Fusobacterium</taxon>
    </lineage>
</organism>
<dbReference type="EMBL" id="LS483487">
    <property type="protein sequence ID" value="SQJ15934.1"/>
    <property type="molecule type" value="Genomic_DNA"/>
</dbReference>
<dbReference type="CDD" id="cd04301">
    <property type="entry name" value="NAT_SF"/>
    <property type="match status" value="1"/>
</dbReference>
<dbReference type="InterPro" id="IPR016181">
    <property type="entry name" value="Acyl_CoA_acyltransferase"/>
</dbReference>
<dbReference type="RefSeq" id="WP_005978639.1">
    <property type="nucleotide sequence ID" value="NZ_CABKNW010000004.1"/>
</dbReference>
<dbReference type="PROSITE" id="PS51186">
    <property type="entry name" value="GNAT"/>
    <property type="match status" value="1"/>
</dbReference>
<dbReference type="Pfam" id="PF00583">
    <property type="entry name" value="Acetyltransf_1"/>
    <property type="match status" value="1"/>
</dbReference>
<evidence type="ECO:0000313" key="2">
    <source>
        <dbReference type="EMBL" id="SQJ15934.1"/>
    </source>
</evidence>
<dbReference type="AlphaFoldDB" id="A0AAX2JEZ8"/>
<evidence type="ECO:0000259" key="1">
    <source>
        <dbReference type="PROSITE" id="PS51186"/>
    </source>
</evidence>
<name>A0AAX2JEZ8_9FUSO</name>
<gene>
    <name evidence="2" type="ORF">NCTC12112_03170</name>
</gene>